<evidence type="ECO:0000256" key="2">
    <source>
        <dbReference type="SAM" id="Phobius"/>
    </source>
</evidence>
<evidence type="ECO:0000313" key="3">
    <source>
        <dbReference type="EMBL" id="KIY65296.1"/>
    </source>
</evidence>
<dbReference type="STRING" id="1314674.A0A0D7B700"/>
<feature type="compositionally biased region" description="Basic and acidic residues" evidence="1">
    <location>
        <begin position="51"/>
        <end position="64"/>
    </location>
</feature>
<organism evidence="3 4">
    <name type="scientific">Cylindrobasidium torrendii FP15055 ss-10</name>
    <dbReference type="NCBI Taxonomy" id="1314674"/>
    <lineage>
        <taxon>Eukaryota</taxon>
        <taxon>Fungi</taxon>
        <taxon>Dikarya</taxon>
        <taxon>Basidiomycota</taxon>
        <taxon>Agaricomycotina</taxon>
        <taxon>Agaricomycetes</taxon>
        <taxon>Agaricomycetidae</taxon>
        <taxon>Agaricales</taxon>
        <taxon>Marasmiineae</taxon>
        <taxon>Physalacriaceae</taxon>
        <taxon>Cylindrobasidium</taxon>
    </lineage>
</organism>
<keyword evidence="2" id="KW-0472">Membrane</keyword>
<dbReference type="OrthoDB" id="3253553at2759"/>
<feature type="region of interest" description="Disordered" evidence="1">
    <location>
        <begin position="82"/>
        <end position="161"/>
    </location>
</feature>
<feature type="region of interest" description="Disordered" evidence="1">
    <location>
        <begin position="331"/>
        <end position="356"/>
    </location>
</feature>
<feature type="transmembrane region" description="Helical" evidence="2">
    <location>
        <begin position="428"/>
        <end position="448"/>
    </location>
</feature>
<dbReference type="EMBL" id="KN880596">
    <property type="protein sequence ID" value="KIY65296.1"/>
    <property type="molecule type" value="Genomic_DNA"/>
</dbReference>
<protein>
    <submittedName>
        <fullName evidence="3">Uncharacterized protein</fullName>
    </submittedName>
</protein>
<sequence length="535" mass="58909">MYHQRSLATPPPASQFRRPWSPEPFDPNPPTESYEPRYARPQYDNYDYDDDYPRYPRQTRRDPSDASVEALDLADYAATLRRNPMLDYPPPVSQYSSDQPSHAPRSQRRQSMPPASDAGIDVSAFPPWSRHWYDSPSRPSNDPDDLYTLPPQRTTNRGYFDPTYGSASPPFGGTAMSPPPFSPPPPFSSAGHDTLLPWSLDPNDSVDAGTKEERIRMLEREFAGVKPSTVAEGKPQSLIGTTDANGNLVTAGPRKRTVFRILQLLLVLAAAVPGIYAALAIKTTDKPTPAGTPAAYLLYVASCITFLGLFFYFAVRPCFRKRPKGDQNMGIPGLTGMVLPNGNGGKKKKKGKKGFPQQQDVHVNLIVDPSMFRNGGRDEEEEEDWEGSTAIGSNTSSNKRRGPKRKSIMASLMDERMWLAARARAKKVLCLDIFLAIAWLAIFIYMMLGGTCKAPTSASATNKTKRTAAKLLSRAFVDLVYRATSGDKTNDGVTSWCTCWNLSSASACLVSVVSAVCAFFGVKDLGASKVNPRQR</sequence>
<accession>A0A0D7B700</accession>
<evidence type="ECO:0000313" key="4">
    <source>
        <dbReference type="Proteomes" id="UP000054007"/>
    </source>
</evidence>
<name>A0A0D7B700_9AGAR</name>
<keyword evidence="2" id="KW-0812">Transmembrane</keyword>
<reference evidence="3 4" key="1">
    <citation type="journal article" date="2015" name="Fungal Genet. Biol.">
        <title>Evolution of novel wood decay mechanisms in Agaricales revealed by the genome sequences of Fistulina hepatica and Cylindrobasidium torrendii.</title>
        <authorList>
            <person name="Floudas D."/>
            <person name="Held B.W."/>
            <person name="Riley R."/>
            <person name="Nagy L.G."/>
            <person name="Koehler G."/>
            <person name="Ransdell A.S."/>
            <person name="Younus H."/>
            <person name="Chow J."/>
            <person name="Chiniquy J."/>
            <person name="Lipzen A."/>
            <person name="Tritt A."/>
            <person name="Sun H."/>
            <person name="Haridas S."/>
            <person name="LaButti K."/>
            <person name="Ohm R.A."/>
            <person name="Kues U."/>
            <person name="Blanchette R.A."/>
            <person name="Grigoriev I.V."/>
            <person name="Minto R.E."/>
            <person name="Hibbett D.S."/>
        </authorList>
    </citation>
    <scope>NUCLEOTIDE SEQUENCE [LARGE SCALE GENOMIC DNA]</scope>
    <source>
        <strain evidence="3 4">FP15055 ss-10</strain>
    </source>
</reference>
<feature type="region of interest" description="Disordered" evidence="1">
    <location>
        <begin position="370"/>
        <end position="404"/>
    </location>
</feature>
<dbReference type="AlphaFoldDB" id="A0A0D7B700"/>
<feature type="compositionally biased region" description="Pro residues" evidence="1">
    <location>
        <begin position="21"/>
        <end position="30"/>
    </location>
</feature>
<proteinExistence type="predicted"/>
<keyword evidence="2" id="KW-1133">Transmembrane helix</keyword>
<feature type="transmembrane region" description="Helical" evidence="2">
    <location>
        <begin position="293"/>
        <end position="315"/>
    </location>
</feature>
<keyword evidence="4" id="KW-1185">Reference proteome</keyword>
<feature type="region of interest" description="Disordered" evidence="1">
    <location>
        <begin position="1"/>
        <end position="68"/>
    </location>
</feature>
<gene>
    <name evidence="3" type="ORF">CYLTODRAFT_379685</name>
</gene>
<evidence type="ECO:0000256" key="1">
    <source>
        <dbReference type="SAM" id="MobiDB-lite"/>
    </source>
</evidence>
<feature type="transmembrane region" description="Helical" evidence="2">
    <location>
        <begin position="261"/>
        <end position="281"/>
    </location>
</feature>
<dbReference type="Proteomes" id="UP000054007">
    <property type="component" value="Unassembled WGS sequence"/>
</dbReference>